<evidence type="ECO:0000313" key="8">
    <source>
        <dbReference type="EMBL" id="ACU74724.1"/>
    </source>
</evidence>
<gene>
    <name evidence="8" type="ordered locus">Caci_5866</name>
</gene>
<accession>C7QDV0</accession>
<dbReference type="InterPro" id="IPR044117">
    <property type="entry name" value="OBF_LigC-like"/>
</dbReference>
<evidence type="ECO:0000256" key="4">
    <source>
        <dbReference type="ARBA" id="ARBA00034003"/>
    </source>
</evidence>
<dbReference type="SUPFAM" id="SSF50249">
    <property type="entry name" value="Nucleic acid-binding proteins"/>
    <property type="match status" value="1"/>
</dbReference>
<dbReference type="PANTHER" id="PTHR45674:SF4">
    <property type="entry name" value="DNA LIGASE 1"/>
    <property type="match status" value="1"/>
</dbReference>
<dbReference type="GO" id="GO:0003910">
    <property type="term" value="F:DNA ligase (ATP) activity"/>
    <property type="evidence" value="ECO:0007669"/>
    <property type="project" value="UniProtKB-EC"/>
</dbReference>
<feature type="domain" description="DNA ligase ATP-dependent C-terminal" evidence="7">
    <location>
        <begin position="220"/>
        <end position="341"/>
    </location>
</feature>
<evidence type="ECO:0000256" key="2">
    <source>
        <dbReference type="ARBA" id="ARBA00012727"/>
    </source>
</evidence>
<dbReference type="InterPro" id="IPR050191">
    <property type="entry name" value="ATP-dep_DNA_ligase"/>
</dbReference>
<comment type="similarity">
    <text evidence="1">Belongs to the ATP-dependent DNA ligase family.</text>
</comment>
<dbReference type="NCBIfam" id="NF006078">
    <property type="entry name" value="PRK08224.1"/>
    <property type="match status" value="1"/>
</dbReference>
<dbReference type="GO" id="GO:0005524">
    <property type="term" value="F:ATP binding"/>
    <property type="evidence" value="ECO:0007669"/>
    <property type="project" value="InterPro"/>
</dbReference>
<dbReference type="PANTHER" id="PTHR45674">
    <property type="entry name" value="DNA LIGASE 1/3 FAMILY MEMBER"/>
    <property type="match status" value="1"/>
</dbReference>
<dbReference type="InterPro" id="IPR012340">
    <property type="entry name" value="NA-bd_OB-fold"/>
</dbReference>
<dbReference type="InterPro" id="IPR016059">
    <property type="entry name" value="DNA_ligase_ATP-dep_CS"/>
</dbReference>
<protein>
    <recommendedName>
        <fullName evidence="2">DNA ligase (ATP)</fullName>
        <ecNumber evidence="2">6.5.1.1</ecNumber>
    </recommendedName>
</protein>
<evidence type="ECO:0000259" key="6">
    <source>
        <dbReference type="Pfam" id="PF01068"/>
    </source>
</evidence>
<feature type="domain" description="ATP-dependent DNA ligase family profile" evidence="6">
    <location>
        <begin position="14"/>
        <end position="200"/>
    </location>
</feature>
<dbReference type="EC" id="6.5.1.1" evidence="2"/>
<comment type="catalytic activity">
    <reaction evidence="4">
        <text>ATP + (deoxyribonucleotide)n-3'-hydroxyl + 5'-phospho-(deoxyribonucleotide)m = (deoxyribonucleotide)n+m + AMP + diphosphate.</text>
        <dbReference type="EC" id="6.5.1.1"/>
    </reaction>
</comment>
<dbReference type="CDD" id="cd07970">
    <property type="entry name" value="OBF_DNA_ligase_LigC"/>
    <property type="match status" value="1"/>
</dbReference>
<dbReference type="SUPFAM" id="SSF56091">
    <property type="entry name" value="DNA ligase/mRNA capping enzyme, catalytic domain"/>
    <property type="match status" value="1"/>
</dbReference>
<dbReference type="InterPro" id="IPR044119">
    <property type="entry name" value="Adenylation_LigC-like"/>
</dbReference>
<sequence>MAEVNLPVLPPVEPMLAKSAAKVPTGDYLYEPKWDGFRCIVFRDGDRVVLGSRGGKELGRYFPELVESLKEALPARCVVDGEIVVVVDSRLDFDRLSDRIHPAASRVKLLAERTPASFIGFDLLALGDRDLTAEPFADRRAALLSAVAKHEYVHVTRATDDPELAATWFQHFEGAGLDGVVAKPSQGAYTPGERSMVKIKHERTADVVVAGYRLHKTGPIVGSLMLGLYGEDGILNYVGGSSAFTMARRKELIDELAPYLLPEGESHPWVDAPDEGDGDSGSGSGSDSEHRRPGTLNRWNAGKDVSFIALRPELVCEVRYDQLQGDRFRHNGRFVRWRPDRDAASCSYEQLDVPAAYDLADVFGDAGQD</sequence>
<dbReference type="PROSITE" id="PS00697">
    <property type="entry name" value="DNA_LIGASE_A1"/>
    <property type="match status" value="1"/>
</dbReference>
<dbReference type="Gene3D" id="3.30.470.30">
    <property type="entry name" value="DNA ligase/mRNA capping enzyme"/>
    <property type="match status" value="1"/>
</dbReference>
<feature type="region of interest" description="Disordered" evidence="5">
    <location>
        <begin position="264"/>
        <end position="297"/>
    </location>
</feature>
<dbReference type="CDD" id="cd07905">
    <property type="entry name" value="Adenylation_DNA_ligase_LigC"/>
    <property type="match status" value="1"/>
</dbReference>
<dbReference type="KEGG" id="cai:Caci_5866"/>
<dbReference type="STRING" id="479433.Caci_5866"/>
<dbReference type="Pfam" id="PF01068">
    <property type="entry name" value="DNA_ligase_A_M"/>
    <property type="match status" value="1"/>
</dbReference>
<reference evidence="8 9" key="1">
    <citation type="journal article" date="2009" name="Stand. Genomic Sci.">
        <title>Complete genome sequence of Catenulispora acidiphila type strain (ID 139908).</title>
        <authorList>
            <person name="Copeland A."/>
            <person name="Lapidus A."/>
            <person name="Glavina Del Rio T."/>
            <person name="Nolan M."/>
            <person name="Lucas S."/>
            <person name="Chen F."/>
            <person name="Tice H."/>
            <person name="Cheng J.F."/>
            <person name="Bruce D."/>
            <person name="Goodwin L."/>
            <person name="Pitluck S."/>
            <person name="Mikhailova N."/>
            <person name="Pati A."/>
            <person name="Ivanova N."/>
            <person name="Mavromatis K."/>
            <person name="Chen A."/>
            <person name="Palaniappan K."/>
            <person name="Chain P."/>
            <person name="Land M."/>
            <person name="Hauser L."/>
            <person name="Chang Y.J."/>
            <person name="Jeffries C.D."/>
            <person name="Chertkov O."/>
            <person name="Brettin T."/>
            <person name="Detter J.C."/>
            <person name="Han C."/>
            <person name="Ali Z."/>
            <person name="Tindall B.J."/>
            <person name="Goker M."/>
            <person name="Bristow J."/>
            <person name="Eisen J.A."/>
            <person name="Markowitz V."/>
            <person name="Hugenholtz P."/>
            <person name="Kyrpides N.C."/>
            <person name="Klenk H.P."/>
        </authorList>
    </citation>
    <scope>NUCLEOTIDE SEQUENCE [LARGE SCALE GENOMIC DNA]</scope>
    <source>
        <strain evidence="9">DSM 44928 / JCM 14897 / NBRC 102108 / NRRL B-24433 / ID139908</strain>
    </source>
</reference>
<proteinExistence type="inferred from homology"/>
<evidence type="ECO:0000313" key="9">
    <source>
        <dbReference type="Proteomes" id="UP000000851"/>
    </source>
</evidence>
<dbReference type="InterPro" id="IPR012310">
    <property type="entry name" value="DNA_ligase_ATP-dep_cent"/>
</dbReference>
<name>C7QDV0_CATAD</name>
<evidence type="ECO:0000256" key="1">
    <source>
        <dbReference type="ARBA" id="ARBA00007572"/>
    </source>
</evidence>
<dbReference type="GO" id="GO:0006281">
    <property type="term" value="P:DNA repair"/>
    <property type="evidence" value="ECO:0007669"/>
    <property type="project" value="InterPro"/>
</dbReference>
<organism evidence="8 9">
    <name type="scientific">Catenulispora acidiphila (strain DSM 44928 / JCM 14897 / NBRC 102108 / NRRL B-24433 / ID139908)</name>
    <dbReference type="NCBI Taxonomy" id="479433"/>
    <lineage>
        <taxon>Bacteria</taxon>
        <taxon>Bacillati</taxon>
        <taxon>Actinomycetota</taxon>
        <taxon>Actinomycetes</taxon>
        <taxon>Catenulisporales</taxon>
        <taxon>Catenulisporaceae</taxon>
        <taxon>Catenulispora</taxon>
    </lineage>
</organism>
<dbReference type="GO" id="GO:0006310">
    <property type="term" value="P:DNA recombination"/>
    <property type="evidence" value="ECO:0007669"/>
    <property type="project" value="InterPro"/>
</dbReference>
<dbReference type="InterPro" id="IPR012309">
    <property type="entry name" value="DNA_ligase_ATP-dep_C"/>
</dbReference>
<dbReference type="Pfam" id="PF04679">
    <property type="entry name" value="DNA_ligase_A_C"/>
    <property type="match status" value="1"/>
</dbReference>
<evidence type="ECO:0000256" key="5">
    <source>
        <dbReference type="SAM" id="MobiDB-lite"/>
    </source>
</evidence>
<evidence type="ECO:0000256" key="3">
    <source>
        <dbReference type="ARBA" id="ARBA00022598"/>
    </source>
</evidence>
<dbReference type="AlphaFoldDB" id="C7QDV0"/>
<keyword evidence="3 8" id="KW-0436">Ligase</keyword>
<dbReference type="InParanoid" id="C7QDV0"/>
<dbReference type="EMBL" id="CP001700">
    <property type="protein sequence ID" value="ACU74724.1"/>
    <property type="molecule type" value="Genomic_DNA"/>
</dbReference>
<evidence type="ECO:0000259" key="7">
    <source>
        <dbReference type="Pfam" id="PF04679"/>
    </source>
</evidence>
<dbReference type="HOGENOM" id="CLU_008325_4_1_11"/>
<dbReference type="Gene3D" id="2.40.50.140">
    <property type="entry name" value="Nucleic acid-binding proteins"/>
    <property type="match status" value="1"/>
</dbReference>
<dbReference type="eggNOG" id="COG1793">
    <property type="taxonomic scope" value="Bacteria"/>
</dbReference>
<keyword evidence="9" id="KW-1185">Reference proteome</keyword>
<dbReference type="Proteomes" id="UP000000851">
    <property type="component" value="Chromosome"/>
</dbReference>